<evidence type="ECO:0000313" key="2">
    <source>
        <dbReference type="Proteomes" id="UP001341297"/>
    </source>
</evidence>
<evidence type="ECO:0000313" key="1">
    <source>
        <dbReference type="EMBL" id="MEC0486283.1"/>
    </source>
</evidence>
<protein>
    <submittedName>
        <fullName evidence="1">DUF2325 domain-containing protein</fullName>
    </submittedName>
</protein>
<proteinExistence type="predicted"/>
<organism evidence="1 2">
    <name type="scientific">Bacillus glycinifermentans</name>
    <dbReference type="NCBI Taxonomy" id="1664069"/>
    <lineage>
        <taxon>Bacteria</taxon>
        <taxon>Bacillati</taxon>
        <taxon>Bacillota</taxon>
        <taxon>Bacilli</taxon>
        <taxon>Bacillales</taxon>
        <taxon>Bacillaceae</taxon>
        <taxon>Bacillus</taxon>
    </lineage>
</organism>
<dbReference type="Proteomes" id="UP001341297">
    <property type="component" value="Unassembled WGS sequence"/>
</dbReference>
<sequence length="43" mass="4810">MPMVANQAEKGKEFAKKHGKPFAFMDSRGLSNFLQKVKSVVNI</sequence>
<dbReference type="RefSeq" id="WP_232517680.1">
    <property type="nucleotide sequence ID" value="NZ_CP023481.1"/>
</dbReference>
<dbReference type="EMBL" id="JARRTL010000015">
    <property type="protein sequence ID" value="MEC0486283.1"/>
    <property type="molecule type" value="Genomic_DNA"/>
</dbReference>
<gene>
    <name evidence="1" type="ORF">P8828_15940</name>
</gene>
<keyword evidence="2" id="KW-1185">Reference proteome</keyword>
<reference evidence="1 2" key="1">
    <citation type="submission" date="2023-03" db="EMBL/GenBank/DDBJ databases">
        <title>Agriculturally important microbes genome sequencing.</title>
        <authorList>
            <person name="Dunlap C."/>
        </authorList>
    </citation>
    <scope>NUCLEOTIDE SEQUENCE [LARGE SCALE GENOMIC DNA]</scope>
    <source>
        <strain evidence="1 2">CBP-3203</strain>
    </source>
</reference>
<comment type="caution">
    <text evidence="1">The sequence shown here is derived from an EMBL/GenBank/DDBJ whole genome shotgun (WGS) entry which is preliminary data.</text>
</comment>
<name>A0ABU6H5L8_9BACI</name>
<accession>A0ABU6H5L8</accession>